<feature type="non-terminal residue" evidence="1">
    <location>
        <position position="50"/>
    </location>
</feature>
<gene>
    <name evidence="1" type="ORF">DBR06_SOUSAS49210003</name>
</gene>
<dbReference type="Proteomes" id="UP000295264">
    <property type="component" value="Unassembled WGS sequence"/>
</dbReference>
<organism evidence="1 2">
    <name type="scientific">Sousa chinensis</name>
    <name type="common">Indo-pacific humpbacked dolphin</name>
    <name type="synonym">Steno chinensis</name>
    <dbReference type="NCBI Taxonomy" id="103600"/>
    <lineage>
        <taxon>Eukaryota</taxon>
        <taxon>Metazoa</taxon>
        <taxon>Chordata</taxon>
        <taxon>Craniata</taxon>
        <taxon>Vertebrata</taxon>
        <taxon>Euteleostomi</taxon>
        <taxon>Mammalia</taxon>
        <taxon>Eutheria</taxon>
        <taxon>Laurasiatheria</taxon>
        <taxon>Artiodactyla</taxon>
        <taxon>Whippomorpha</taxon>
        <taxon>Cetacea</taxon>
        <taxon>Odontoceti</taxon>
        <taxon>Delphinidae</taxon>
        <taxon>Sousa</taxon>
    </lineage>
</organism>
<reference evidence="1 2" key="1">
    <citation type="journal article" date="2018" name="Genomics">
        <title>Molecular footprints of inshore aquatic adaptation in Indo-Pacific humpback dolphin (Sousa chinensis).</title>
        <authorList>
            <person name="Ming Y."/>
            <person name="Jian J."/>
            <person name="Yu F."/>
            <person name="Yu X."/>
            <person name="Wang J."/>
            <person name="Liu W."/>
        </authorList>
    </citation>
    <scope>NUCLEOTIDE SEQUENCE [LARGE SCALE GENOMIC DNA]</scope>
    <source>
        <strain evidence="1">MY-2018</strain>
        <tissue evidence="1">Skin</tissue>
    </source>
</reference>
<keyword evidence="2" id="KW-1185">Reference proteome</keyword>
<comment type="caution">
    <text evidence="1">The sequence shown here is derived from an EMBL/GenBank/DDBJ whole genome shotgun (WGS) entry which is preliminary data.</text>
</comment>
<accession>A0A484GYL2</accession>
<evidence type="ECO:0000313" key="2">
    <source>
        <dbReference type="Proteomes" id="UP000295264"/>
    </source>
</evidence>
<name>A0A484GYL2_SOUCH</name>
<protein>
    <submittedName>
        <fullName evidence="1">Uncharacterized protein</fullName>
    </submittedName>
</protein>
<sequence>VSTELELLARGLFPPPSLNCPGARTEGSLTEAAGSGGAPAAKAMTVLGTA</sequence>
<proteinExistence type="predicted"/>
<dbReference type="AlphaFoldDB" id="A0A484GYL2"/>
<feature type="non-terminal residue" evidence="1">
    <location>
        <position position="1"/>
    </location>
</feature>
<evidence type="ECO:0000313" key="1">
    <source>
        <dbReference type="EMBL" id="TEA40907.1"/>
    </source>
</evidence>
<dbReference type="EMBL" id="QWLN02002105">
    <property type="protein sequence ID" value="TEA40907.1"/>
    <property type="molecule type" value="Genomic_DNA"/>
</dbReference>